<name>A0A9P9FY19_FUSRE</name>
<sequence>MFKFLSLLGPFNPTHSFSIAFFTIDSSNGHVLLDSMPPICAYFEGGAKTAKFQICPDTLSQQEALLTCEPPVEKKQLKCTVPGKTCSQGSNGVECVSAGVAFDISTPDYAYTNKYGARIGPAPGISLVQFLIRY</sequence>
<protein>
    <submittedName>
        <fullName evidence="1">Uncharacterized protein</fullName>
    </submittedName>
</protein>
<dbReference type="GeneID" id="70224438"/>
<dbReference type="Proteomes" id="UP000720189">
    <property type="component" value="Unassembled WGS sequence"/>
</dbReference>
<dbReference type="AlphaFoldDB" id="A0A9P9FY19"/>
<accession>A0A9P9FY19</accession>
<organism evidence="1 2">
    <name type="scientific">Fusarium redolens</name>
    <dbReference type="NCBI Taxonomy" id="48865"/>
    <lineage>
        <taxon>Eukaryota</taxon>
        <taxon>Fungi</taxon>
        <taxon>Dikarya</taxon>
        <taxon>Ascomycota</taxon>
        <taxon>Pezizomycotina</taxon>
        <taxon>Sordariomycetes</taxon>
        <taxon>Hypocreomycetidae</taxon>
        <taxon>Hypocreales</taxon>
        <taxon>Nectriaceae</taxon>
        <taxon>Fusarium</taxon>
        <taxon>Fusarium redolens species complex</taxon>
    </lineage>
</organism>
<proteinExistence type="predicted"/>
<dbReference type="EMBL" id="JAGMUX010000031">
    <property type="protein sequence ID" value="KAH7210840.1"/>
    <property type="molecule type" value="Genomic_DNA"/>
</dbReference>
<dbReference type="RefSeq" id="XP_046041611.1">
    <property type="nucleotide sequence ID" value="XM_046194484.1"/>
</dbReference>
<gene>
    <name evidence="1" type="ORF">BKA55DRAFT_585680</name>
</gene>
<reference evidence="1" key="1">
    <citation type="journal article" date="2021" name="Nat. Commun.">
        <title>Genetic determinants of endophytism in the Arabidopsis root mycobiome.</title>
        <authorList>
            <person name="Mesny F."/>
            <person name="Miyauchi S."/>
            <person name="Thiergart T."/>
            <person name="Pickel B."/>
            <person name="Atanasova L."/>
            <person name="Karlsson M."/>
            <person name="Huettel B."/>
            <person name="Barry K.W."/>
            <person name="Haridas S."/>
            <person name="Chen C."/>
            <person name="Bauer D."/>
            <person name="Andreopoulos W."/>
            <person name="Pangilinan J."/>
            <person name="LaButti K."/>
            <person name="Riley R."/>
            <person name="Lipzen A."/>
            <person name="Clum A."/>
            <person name="Drula E."/>
            <person name="Henrissat B."/>
            <person name="Kohler A."/>
            <person name="Grigoriev I.V."/>
            <person name="Martin F.M."/>
            <person name="Hacquard S."/>
        </authorList>
    </citation>
    <scope>NUCLEOTIDE SEQUENCE</scope>
    <source>
        <strain evidence="1">MPI-CAGE-AT-0023</strain>
    </source>
</reference>
<keyword evidence="2" id="KW-1185">Reference proteome</keyword>
<evidence type="ECO:0000313" key="2">
    <source>
        <dbReference type="Proteomes" id="UP000720189"/>
    </source>
</evidence>
<evidence type="ECO:0000313" key="1">
    <source>
        <dbReference type="EMBL" id="KAH7210840.1"/>
    </source>
</evidence>
<comment type="caution">
    <text evidence="1">The sequence shown here is derived from an EMBL/GenBank/DDBJ whole genome shotgun (WGS) entry which is preliminary data.</text>
</comment>